<feature type="domain" description="tRNA (guanine-N(1)-)-methyltransferase C-terminal" evidence="1">
    <location>
        <begin position="10"/>
        <end position="190"/>
    </location>
</feature>
<accession>A0A1W1XPA9</accession>
<reference evidence="2 3" key="1">
    <citation type="submission" date="2017-04" db="EMBL/GenBank/DDBJ databases">
        <authorList>
            <person name="Afonso C.L."/>
            <person name="Miller P.J."/>
            <person name="Scott M.A."/>
            <person name="Spackman E."/>
            <person name="Goraichik I."/>
            <person name="Dimitrov K.M."/>
            <person name="Suarez D.L."/>
            <person name="Swayne D.E."/>
        </authorList>
    </citation>
    <scope>NUCLEOTIDE SEQUENCE [LARGE SCALE GENOMIC DNA]</scope>
    <source>
        <strain evidence="2 3">DSM 13146</strain>
    </source>
</reference>
<dbReference type="InterPro" id="IPR029026">
    <property type="entry name" value="tRNA_m1G_MTases_N"/>
</dbReference>
<dbReference type="AlphaFoldDB" id="A0A1W1XPA9"/>
<organism evidence="2 3">
    <name type="scientific">Desulfacinum hydrothermale DSM 13146</name>
    <dbReference type="NCBI Taxonomy" id="1121390"/>
    <lineage>
        <taxon>Bacteria</taxon>
        <taxon>Pseudomonadati</taxon>
        <taxon>Thermodesulfobacteriota</taxon>
        <taxon>Syntrophobacteria</taxon>
        <taxon>Syntrophobacterales</taxon>
        <taxon>Syntrophobacteraceae</taxon>
        <taxon>Desulfacinum</taxon>
    </lineage>
</organism>
<dbReference type="Proteomes" id="UP000192783">
    <property type="component" value="Unassembled WGS sequence"/>
</dbReference>
<name>A0A1W1XPA9_9BACT</name>
<protein>
    <recommendedName>
        <fullName evidence="1">tRNA (guanine-N(1)-)-methyltransferase C-terminal domain-containing protein</fullName>
    </recommendedName>
</protein>
<dbReference type="STRING" id="1121390.SAMN02746041_02436"/>
<sequence>MSPKRRSPLLYLALIHYPVLNRRGEEVASAVTNLDLHDLARLACTYDLPACYVVTPLKDQQELVKRLTHHWFHNVGKELHPDREKALRRLRLAPSVEAACAEIRQETGKDPILWATSARRHSRVTEPAQARGILEKEEVPGMLLLGTGWGLAPSVLDLCAGFLPPIEGRSQYNHLSVRSAASILVDRFFGQGACIHG</sequence>
<evidence type="ECO:0000313" key="2">
    <source>
        <dbReference type="EMBL" id="SMC25809.1"/>
    </source>
</evidence>
<dbReference type="InterPro" id="IPR019230">
    <property type="entry name" value="RNA_MeTrfase_C_dom"/>
</dbReference>
<keyword evidence="3" id="KW-1185">Reference proteome</keyword>
<evidence type="ECO:0000259" key="1">
    <source>
        <dbReference type="Pfam" id="PF09936"/>
    </source>
</evidence>
<dbReference type="OrthoDB" id="9794931at2"/>
<dbReference type="CDD" id="cd18085">
    <property type="entry name" value="TM1570-like"/>
    <property type="match status" value="1"/>
</dbReference>
<dbReference type="Gene3D" id="3.40.1280.10">
    <property type="match status" value="1"/>
</dbReference>
<dbReference type="EMBL" id="FWXF01000014">
    <property type="protein sequence ID" value="SMC25809.1"/>
    <property type="molecule type" value="Genomic_DNA"/>
</dbReference>
<gene>
    <name evidence="2" type="ORF">SAMN02746041_02436</name>
</gene>
<proteinExistence type="predicted"/>
<dbReference type="Pfam" id="PF09936">
    <property type="entry name" value="Methyltrn_RNA_4"/>
    <property type="match status" value="1"/>
</dbReference>
<evidence type="ECO:0000313" key="3">
    <source>
        <dbReference type="Proteomes" id="UP000192783"/>
    </source>
</evidence>